<keyword evidence="1" id="KW-0676">Redox-active center</keyword>
<dbReference type="EMBL" id="JACHWS010000002">
    <property type="protein sequence ID" value="MBB3037996.1"/>
    <property type="molecule type" value="Genomic_DNA"/>
</dbReference>
<accession>A0A839RPP2</accession>
<evidence type="ECO:0000256" key="1">
    <source>
        <dbReference type="ARBA" id="ARBA00023284"/>
    </source>
</evidence>
<organism evidence="2 3">
    <name type="scientific">Hoyosella altamirensis</name>
    <dbReference type="NCBI Taxonomy" id="616997"/>
    <lineage>
        <taxon>Bacteria</taxon>
        <taxon>Bacillati</taxon>
        <taxon>Actinomycetota</taxon>
        <taxon>Actinomycetes</taxon>
        <taxon>Mycobacteriales</taxon>
        <taxon>Hoyosellaceae</taxon>
        <taxon>Hoyosella</taxon>
    </lineage>
</organism>
<dbReference type="Gene3D" id="3.40.30.10">
    <property type="entry name" value="Glutaredoxin"/>
    <property type="match status" value="1"/>
</dbReference>
<reference evidence="2 3" key="1">
    <citation type="submission" date="2020-08" db="EMBL/GenBank/DDBJ databases">
        <title>Sequencing the genomes of 1000 actinobacteria strains.</title>
        <authorList>
            <person name="Klenk H.-P."/>
        </authorList>
    </citation>
    <scope>NUCLEOTIDE SEQUENCE [LARGE SCALE GENOMIC DNA]</scope>
    <source>
        <strain evidence="2 3">DSM 45258</strain>
    </source>
</reference>
<dbReference type="PANTHER" id="PTHR36417:SF2">
    <property type="entry name" value="SELENOPROTEIN DOMAIN PROTEIN (AFU_ORTHOLOGUE AFUA_1G05220)"/>
    <property type="match status" value="1"/>
</dbReference>
<dbReference type="SUPFAM" id="SSF52833">
    <property type="entry name" value="Thioredoxin-like"/>
    <property type="match status" value="1"/>
</dbReference>
<dbReference type="RefSeq" id="WP_064439892.1">
    <property type="nucleotide sequence ID" value="NZ_BDDI01000006.1"/>
</dbReference>
<protein>
    <submittedName>
        <fullName evidence="2">Selenoprotein W-related protein</fullName>
    </submittedName>
</protein>
<dbReference type="NCBIfam" id="TIGR02174">
    <property type="entry name" value="CXXU_selWTH"/>
    <property type="match status" value="1"/>
</dbReference>
<keyword evidence="3" id="KW-1185">Reference proteome</keyword>
<name>A0A839RPP2_9ACTN</name>
<sequence>MTESLPDSGDTNRSRIVITYCVRCGWLLRAAWMAQELLTSFHGDVSEVALRPGPSGSFRIDAGDSTIWNRETDGGFPEIAVLKQRVRDVVAPARDLGHTDRSTLTSGDDD</sequence>
<dbReference type="Pfam" id="PF10262">
    <property type="entry name" value="Rdx"/>
    <property type="match status" value="1"/>
</dbReference>
<dbReference type="InterPro" id="IPR036249">
    <property type="entry name" value="Thioredoxin-like_sf"/>
</dbReference>
<dbReference type="PANTHER" id="PTHR36417">
    <property type="entry name" value="SELENOPROTEIN DOMAIN PROTEIN (AFU_ORTHOLOGUE AFUA_1G05220)"/>
    <property type="match status" value="1"/>
</dbReference>
<dbReference type="AlphaFoldDB" id="A0A839RPP2"/>
<dbReference type="InterPro" id="IPR011893">
    <property type="entry name" value="Selenoprotein_Rdx-typ"/>
</dbReference>
<dbReference type="Proteomes" id="UP000567922">
    <property type="component" value="Unassembled WGS sequence"/>
</dbReference>
<evidence type="ECO:0000313" key="2">
    <source>
        <dbReference type="EMBL" id="MBB3037996.1"/>
    </source>
</evidence>
<gene>
    <name evidence="2" type="ORF">FHU29_002445</name>
</gene>
<evidence type="ECO:0000313" key="3">
    <source>
        <dbReference type="Proteomes" id="UP000567922"/>
    </source>
</evidence>
<comment type="caution">
    <text evidence="2">The sequence shown here is derived from an EMBL/GenBank/DDBJ whole genome shotgun (WGS) entry which is preliminary data.</text>
</comment>
<proteinExistence type="predicted"/>
<dbReference type="OrthoDB" id="9811366at2"/>